<dbReference type="PANTHER" id="PTHR18895">
    <property type="entry name" value="HEMK METHYLTRANSFERASE"/>
    <property type="match status" value="1"/>
</dbReference>
<protein>
    <submittedName>
        <fullName evidence="4">Methylase</fullName>
    </submittedName>
</protein>
<dbReference type="KEGG" id="pyt:PKF023_14490"/>
<keyword evidence="1 4" id="KW-0489">Methyltransferase</keyword>
<evidence type="ECO:0000256" key="1">
    <source>
        <dbReference type="ARBA" id="ARBA00022603"/>
    </source>
</evidence>
<keyword evidence="2" id="KW-0949">S-adenosyl-L-methionine</keyword>
<name>A0A9C7CBE7_9BURK</name>
<evidence type="ECO:0000259" key="3">
    <source>
        <dbReference type="Pfam" id="PF05175"/>
    </source>
</evidence>
<accession>A0A9C7CBE7</accession>
<dbReference type="RefSeq" id="WP_281742085.1">
    <property type="nucleotide sequence ID" value="NZ_AP026973.1"/>
</dbReference>
<feature type="domain" description="Methyltransferase small" evidence="3">
    <location>
        <begin position="180"/>
        <end position="286"/>
    </location>
</feature>
<evidence type="ECO:0000313" key="4">
    <source>
        <dbReference type="EMBL" id="BDT77646.1"/>
    </source>
</evidence>
<evidence type="ECO:0000256" key="2">
    <source>
        <dbReference type="ARBA" id="ARBA00022691"/>
    </source>
</evidence>
<dbReference type="GO" id="GO:0003676">
    <property type="term" value="F:nucleic acid binding"/>
    <property type="evidence" value="ECO:0007669"/>
    <property type="project" value="InterPro"/>
</dbReference>
<dbReference type="EMBL" id="AP026973">
    <property type="protein sequence ID" value="BDT77646.1"/>
    <property type="molecule type" value="Genomic_DNA"/>
</dbReference>
<dbReference type="PROSITE" id="PS00092">
    <property type="entry name" value="N6_MTASE"/>
    <property type="match status" value="1"/>
</dbReference>
<dbReference type="InterPro" id="IPR007848">
    <property type="entry name" value="Small_mtfrase_dom"/>
</dbReference>
<dbReference type="GO" id="GO:0032259">
    <property type="term" value="P:methylation"/>
    <property type="evidence" value="ECO:0007669"/>
    <property type="project" value="UniProtKB-KW"/>
</dbReference>
<dbReference type="InterPro" id="IPR029063">
    <property type="entry name" value="SAM-dependent_MTases_sf"/>
</dbReference>
<dbReference type="Gene3D" id="3.40.50.150">
    <property type="entry name" value="Vaccinia Virus protein VP39"/>
    <property type="match status" value="1"/>
</dbReference>
<dbReference type="InterPro" id="IPR002052">
    <property type="entry name" value="DNA_methylase_N6_adenine_CS"/>
</dbReference>
<organism evidence="4">
    <name type="scientific">Polynucleobacter yangtzensis</name>
    <dbReference type="NCBI Taxonomy" id="1743159"/>
    <lineage>
        <taxon>Bacteria</taxon>
        <taxon>Pseudomonadati</taxon>
        <taxon>Pseudomonadota</taxon>
        <taxon>Betaproteobacteria</taxon>
        <taxon>Burkholderiales</taxon>
        <taxon>Burkholderiaceae</taxon>
        <taxon>Polynucleobacter</taxon>
    </lineage>
</organism>
<gene>
    <name evidence="4" type="ORF">PKF023_14490</name>
</gene>
<proteinExistence type="predicted"/>
<dbReference type="SUPFAM" id="SSF53335">
    <property type="entry name" value="S-adenosyl-L-methionine-dependent methyltransferases"/>
    <property type="match status" value="1"/>
</dbReference>
<keyword evidence="1 4" id="KW-0808">Transferase</keyword>
<dbReference type="Proteomes" id="UP001211097">
    <property type="component" value="Chromosome"/>
</dbReference>
<dbReference type="AlphaFoldDB" id="A0A9C7CBE7"/>
<dbReference type="InterPro" id="IPR050320">
    <property type="entry name" value="N5-glutamine_MTase"/>
</dbReference>
<dbReference type="Pfam" id="PF05175">
    <property type="entry name" value="MTS"/>
    <property type="match status" value="1"/>
</dbReference>
<dbReference type="GO" id="GO:0036009">
    <property type="term" value="F:protein-glutamine N-methyltransferase activity"/>
    <property type="evidence" value="ECO:0007669"/>
    <property type="project" value="TreeGrafter"/>
</dbReference>
<sequence>MTSSTTLHWEDGGQVHSAKWHSENGIAPHKKIQIVDDTLTADIAYRLACEGTAMLYKGDFQNARQLLQALVRRVDKPSKKSSRANRVAKEKTKSPLDTFNLHRLAQSQRARILGMVLIPVNADHSIPLRRAPDVAQACLEAYGEQTEPYVISLRELLGVISAHEWRKTGVQVLTRDDEEVRIHPHYGVFSPVRGEYIELVLKTPLPAAIKKNSTAFDIGAGTGVLAVVLALRGIQKIVCTDLDDRAIECAQENIERLDLQSQIDVLKTDLFPSGKAALIICNPPWLPARPSSSLERAVYDPESQMLKGFLSNLKNHLLDDGEGWLILSDLAEHLGLRSRDELLQWIEQANLKVLARVDTKPTHHKAFDQTDALHAARSKEVTSLWRLELK</sequence>
<dbReference type="PANTHER" id="PTHR18895:SF74">
    <property type="entry name" value="MTRF1L RELEASE FACTOR GLUTAMINE METHYLTRANSFERASE"/>
    <property type="match status" value="1"/>
</dbReference>
<dbReference type="CDD" id="cd02440">
    <property type="entry name" value="AdoMet_MTases"/>
    <property type="match status" value="1"/>
</dbReference>
<reference evidence="4" key="1">
    <citation type="submission" date="2022-11" db="EMBL/GenBank/DDBJ databases">
        <title>Complete Genome Sequences of three Polynucleobacter sp. Subcluster PnecC Strains KF022, KF023, and KF032 Isolated from a Shallow Eutrophic Lake in Japan.</title>
        <authorList>
            <person name="Ogata Y."/>
            <person name="Watanabe K."/>
            <person name="Takemine S."/>
            <person name="Shindo C."/>
            <person name="Kurokawa R."/>
            <person name="Suda W."/>
        </authorList>
    </citation>
    <scope>NUCLEOTIDE SEQUENCE</scope>
    <source>
        <strain evidence="4">KF023</strain>
    </source>
</reference>